<comment type="caution">
    <text evidence="2">The sequence shown here is derived from an EMBL/GenBank/DDBJ whole genome shotgun (WGS) entry which is preliminary data.</text>
</comment>
<keyword evidence="3" id="KW-1185">Reference proteome</keyword>
<organism evidence="2 3">
    <name type="scientific">Halalkalicoccus tibetensis</name>
    <dbReference type="NCBI Taxonomy" id="175632"/>
    <lineage>
        <taxon>Archaea</taxon>
        <taxon>Methanobacteriati</taxon>
        <taxon>Methanobacteriota</taxon>
        <taxon>Stenosarchaea group</taxon>
        <taxon>Halobacteria</taxon>
        <taxon>Halobacteriales</taxon>
        <taxon>Halococcaceae</taxon>
        <taxon>Halalkalicoccus</taxon>
    </lineage>
</organism>
<dbReference type="Pfam" id="PF18545">
    <property type="entry name" value="HalOD1"/>
    <property type="match status" value="1"/>
</dbReference>
<accession>A0ABD5V5Y3</accession>
<feature type="domain" description="Halobacterial output" evidence="1">
    <location>
        <begin position="15"/>
        <end position="81"/>
    </location>
</feature>
<reference evidence="2 3" key="1">
    <citation type="journal article" date="2019" name="Int. J. Syst. Evol. Microbiol.">
        <title>The Global Catalogue of Microorganisms (GCM) 10K type strain sequencing project: providing services to taxonomists for standard genome sequencing and annotation.</title>
        <authorList>
            <consortium name="The Broad Institute Genomics Platform"/>
            <consortium name="The Broad Institute Genome Sequencing Center for Infectious Disease"/>
            <person name="Wu L."/>
            <person name="Ma J."/>
        </authorList>
    </citation>
    <scope>NUCLEOTIDE SEQUENCE [LARGE SCALE GENOMIC DNA]</scope>
    <source>
        <strain evidence="2 3">CGMCC 1.3240</strain>
    </source>
</reference>
<evidence type="ECO:0000313" key="3">
    <source>
        <dbReference type="Proteomes" id="UP001596312"/>
    </source>
</evidence>
<sequence>MTQAVAVPVACVPYEEDATLAVIDAVSAATDRSPAEIGPLNDVIDPDALNEVFGPTCDDRRRTGGWVRFPFEGFSVVVDGGRQEVRLYE</sequence>
<dbReference type="InterPro" id="IPR040624">
    <property type="entry name" value="HalOD1"/>
</dbReference>
<dbReference type="Proteomes" id="UP001596312">
    <property type="component" value="Unassembled WGS sequence"/>
</dbReference>
<evidence type="ECO:0000313" key="2">
    <source>
        <dbReference type="EMBL" id="MFC6904942.1"/>
    </source>
</evidence>
<dbReference type="EMBL" id="JBHSXQ010000002">
    <property type="protein sequence ID" value="MFC6904942.1"/>
    <property type="molecule type" value="Genomic_DNA"/>
</dbReference>
<dbReference type="AlphaFoldDB" id="A0ABD5V5Y3"/>
<proteinExistence type="predicted"/>
<name>A0ABD5V5Y3_9EURY</name>
<gene>
    <name evidence="2" type="ORF">ACFQGH_06970</name>
</gene>
<protein>
    <submittedName>
        <fullName evidence="2">HalOD1 output domain-containing protein</fullName>
    </submittedName>
</protein>
<dbReference type="RefSeq" id="WP_340603458.1">
    <property type="nucleotide sequence ID" value="NZ_JBBMXV010000002.1"/>
</dbReference>
<evidence type="ECO:0000259" key="1">
    <source>
        <dbReference type="Pfam" id="PF18545"/>
    </source>
</evidence>